<evidence type="ECO:0000313" key="2">
    <source>
        <dbReference type="EMBL" id="GFS32960.1"/>
    </source>
</evidence>
<dbReference type="OrthoDB" id="672227at2759"/>
<dbReference type="Proteomes" id="UP000585474">
    <property type="component" value="Unassembled WGS sequence"/>
</dbReference>
<accession>A0A7J0DDE3</accession>
<protein>
    <submittedName>
        <fullName evidence="2">Uncharacterized protein</fullName>
    </submittedName>
</protein>
<keyword evidence="3" id="KW-1185">Reference proteome</keyword>
<dbReference type="EMBL" id="BJWL01000174">
    <property type="protein sequence ID" value="GFS32960.1"/>
    <property type="molecule type" value="Genomic_DNA"/>
</dbReference>
<comment type="caution">
    <text evidence="2">The sequence shown here is derived from an EMBL/GenBank/DDBJ whole genome shotgun (WGS) entry which is preliminary data.</text>
</comment>
<name>A0A7J0DDE3_9ERIC</name>
<proteinExistence type="predicted"/>
<sequence length="231" mass="25975">MLSLRRQPRPCQLAISPSSKSFSVQIRLLEVDEAITSTHPGGMAFYEATFQAKEYPTRGYPSNVKGWKKKFFFISGENLEFSPGISRDAGGPSDRGAKPRWDLGLTNGGDFFTIKEVLDTKSFLRSFRLAFKLMASSGRDSAEDIQVGDAVPVTGDEGESHYFRDNPRRGDNSRDDSVEYLEIIWKRHRRVLSRLLDRILLTLLGAKIQPSFLSWEPSSSSLSSSFSRRPS</sequence>
<gene>
    <name evidence="2" type="ORF">Acr_00g0025590</name>
</gene>
<dbReference type="AlphaFoldDB" id="A0A7J0DDE3"/>
<feature type="region of interest" description="Disordered" evidence="1">
    <location>
        <begin position="144"/>
        <end position="173"/>
    </location>
</feature>
<organism evidence="2 3">
    <name type="scientific">Actinidia rufa</name>
    <dbReference type="NCBI Taxonomy" id="165716"/>
    <lineage>
        <taxon>Eukaryota</taxon>
        <taxon>Viridiplantae</taxon>
        <taxon>Streptophyta</taxon>
        <taxon>Embryophyta</taxon>
        <taxon>Tracheophyta</taxon>
        <taxon>Spermatophyta</taxon>
        <taxon>Magnoliopsida</taxon>
        <taxon>eudicotyledons</taxon>
        <taxon>Gunneridae</taxon>
        <taxon>Pentapetalae</taxon>
        <taxon>asterids</taxon>
        <taxon>Ericales</taxon>
        <taxon>Actinidiaceae</taxon>
        <taxon>Actinidia</taxon>
    </lineage>
</organism>
<evidence type="ECO:0000256" key="1">
    <source>
        <dbReference type="SAM" id="MobiDB-lite"/>
    </source>
</evidence>
<reference evidence="3" key="1">
    <citation type="submission" date="2019-07" db="EMBL/GenBank/DDBJ databases">
        <title>De Novo Assembly of kiwifruit Actinidia rufa.</title>
        <authorList>
            <person name="Sugita-Konishi S."/>
            <person name="Sato K."/>
            <person name="Mori E."/>
            <person name="Abe Y."/>
            <person name="Kisaki G."/>
            <person name="Hamano K."/>
            <person name="Suezawa K."/>
            <person name="Otani M."/>
            <person name="Fukuda T."/>
            <person name="Manabe T."/>
            <person name="Gomi K."/>
            <person name="Tabuchi M."/>
            <person name="Akimitsu K."/>
            <person name="Kataoka I."/>
        </authorList>
    </citation>
    <scope>NUCLEOTIDE SEQUENCE [LARGE SCALE GENOMIC DNA]</scope>
    <source>
        <strain evidence="3">cv. Fuchu</strain>
    </source>
</reference>
<evidence type="ECO:0000313" key="3">
    <source>
        <dbReference type="Proteomes" id="UP000585474"/>
    </source>
</evidence>
<feature type="compositionally biased region" description="Basic and acidic residues" evidence="1">
    <location>
        <begin position="158"/>
        <end position="173"/>
    </location>
</feature>